<dbReference type="KEGG" id="bpg:Bathy10g03620"/>
<dbReference type="NCBIfam" id="TIGR01161">
    <property type="entry name" value="purK"/>
    <property type="match status" value="1"/>
</dbReference>
<dbReference type="Pfam" id="PF02222">
    <property type="entry name" value="ATP-grasp"/>
    <property type="match status" value="1"/>
</dbReference>
<dbReference type="InterPro" id="IPR005875">
    <property type="entry name" value="PurK"/>
</dbReference>
<evidence type="ECO:0000256" key="10">
    <source>
        <dbReference type="ARBA" id="ARBA00031607"/>
    </source>
</evidence>
<dbReference type="PIRSF" id="PIRSF001340">
    <property type="entry name" value="AIR_carboxylase"/>
    <property type="match status" value="1"/>
</dbReference>
<dbReference type="GO" id="GO:0046872">
    <property type="term" value="F:metal ion binding"/>
    <property type="evidence" value="ECO:0007669"/>
    <property type="project" value="InterPro"/>
</dbReference>
<sequence length="656" mass="70322">MALSCAAAARTGRMVIGSSSASASSSSSSSMGGFKQQQQQLQNQKQTMMLRTINTKFKRTTALAKNSSRYNNNNRISKTTLTMAAASSNSNQMKYSAENDGLPRDAKIGILGGGQLGRMLAIAGAPMGVRLNVLDPTEPSCPASIAAEQTIGSFRDKAAVLEFAKDCDVVTVEIEHIDCDALDELVKNGIDVQPTPKTLRTIQDKYAQKVHFRDNNVKIGPFMDVPDEAQLQNAVNAFGFPLMLKSKRLAYDGRGNAVAKTASDLDNAVKSLGGFDTGLYAEKWVPFERELAVMVARSKSGEVVAYPVVETVHEDNICDTTFAPAMISNRMAEKAQAVAKSAIASFEGAGIFGVELFLLEDGETVLLNECAPRPHNSGHYTIEACNCSQYEMHLRAICGWPLGDPQLKVGGSVMKNILGDGDGEKAMTKCHRIMGKALTVPGASVHWYEKPEVKKARKVGHITTVGASLNEAKERMSEITGDDYNVQPSIGIIMGSDSDLPTMAAAADVLKDFGIKCEVTVISAHRTPQEMFDYSKKAHTRGIRAIIAGAGGAAHLPGMVAAMTPLPVIGVPVPLKYLDGMDSLLSIVQMPKGVPTATVAIGNAANAGLLAARIVGAYEPEVLKKMEEYQDNMTEVVLGKADKLMTNGYEKYLKEM</sequence>
<dbReference type="SUPFAM" id="SSF52440">
    <property type="entry name" value="PreATP-grasp domain"/>
    <property type="match status" value="1"/>
</dbReference>
<dbReference type="OrthoDB" id="15425at2759"/>
<evidence type="ECO:0000256" key="5">
    <source>
        <dbReference type="ARBA" id="ARBA00022741"/>
    </source>
</evidence>
<dbReference type="STRING" id="41875.K8F0U5"/>
<dbReference type="PANTHER" id="PTHR11609">
    <property type="entry name" value="PURINE BIOSYNTHESIS PROTEIN 6/7, PUR6/7"/>
    <property type="match status" value="1"/>
</dbReference>
<evidence type="ECO:0000256" key="1">
    <source>
        <dbReference type="ARBA" id="ARBA00001244"/>
    </source>
</evidence>
<dbReference type="InterPro" id="IPR016185">
    <property type="entry name" value="PreATP-grasp_dom_sf"/>
</dbReference>
<comment type="catalytic activity">
    <reaction evidence="1">
        <text>5-amino-1-(5-phospho-D-ribosyl)imidazole-4-carboxylate + H(+) = 5-amino-1-(5-phospho-beta-D-ribosyl)imidazole + CO2</text>
        <dbReference type="Rhea" id="RHEA:10792"/>
        <dbReference type="ChEBI" id="CHEBI:15378"/>
        <dbReference type="ChEBI" id="CHEBI:16526"/>
        <dbReference type="ChEBI" id="CHEBI:77657"/>
        <dbReference type="ChEBI" id="CHEBI:137981"/>
        <dbReference type="EC" id="4.1.1.21"/>
    </reaction>
</comment>
<feature type="domain" description="ATP-grasp" evidence="13">
    <location>
        <begin position="209"/>
        <end position="398"/>
    </location>
</feature>
<dbReference type="PROSITE" id="PS50975">
    <property type="entry name" value="ATP_GRASP"/>
    <property type="match status" value="1"/>
</dbReference>
<dbReference type="InterPro" id="IPR013815">
    <property type="entry name" value="ATP_grasp_subdomain_1"/>
</dbReference>
<evidence type="ECO:0000256" key="3">
    <source>
        <dbReference type="ARBA" id="ARBA00006114"/>
    </source>
</evidence>
<dbReference type="UniPathway" id="UPA00074">
    <property type="reaction ID" value="UER00130"/>
</dbReference>
<evidence type="ECO:0000313" key="14">
    <source>
        <dbReference type="EMBL" id="CCO18390.1"/>
    </source>
</evidence>
<evidence type="ECO:0000256" key="8">
    <source>
        <dbReference type="ARBA" id="ARBA00022840"/>
    </source>
</evidence>
<keyword evidence="6" id="KW-0658">Purine biosynthesis</keyword>
<dbReference type="eggNOG" id="KOG2835">
    <property type="taxonomic scope" value="Eukaryota"/>
</dbReference>
<dbReference type="GO" id="GO:0005524">
    <property type="term" value="F:ATP binding"/>
    <property type="evidence" value="ECO:0007669"/>
    <property type="project" value="UniProtKB-UniRule"/>
</dbReference>
<evidence type="ECO:0000256" key="12">
    <source>
        <dbReference type="SAM" id="MobiDB-lite"/>
    </source>
</evidence>
<dbReference type="FunFam" id="3.40.50.1970:FF:000013">
    <property type="entry name" value="Phosphoribosylaminoimidazole carboxylase"/>
    <property type="match status" value="1"/>
</dbReference>
<dbReference type="SUPFAM" id="SSF51246">
    <property type="entry name" value="Rudiment single hybrid motif"/>
    <property type="match status" value="1"/>
</dbReference>
<reference evidence="14 15" key="1">
    <citation type="submission" date="2011-10" db="EMBL/GenBank/DDBJ databases">
        <authorList>
            <person name="Genoscope - CEA"/>
        </authorList>
    </citation>
    <scope>NUCLEOTIDE SEQUENCE [LARGE SCALE GENOMIC DNA]</scope>
    <source>
        <strain evidence="14 15">RCC 1105</strain>
    </source>
</reference>
<proteinExistence type="inferred from homology"/>
<evidence type="ECO:0000256" key="11">
    <source>
        <dbReference type="PROSITE-ProRule" id="PRU00409"/>
    </source>
</evidence>
<evidence type="ECO:0000256" key="7">
    <source>
        <dbReference type="ARBA" id="ARBA00022793"/>
    </source>
</evidence>
<feature type="region of interest" description="Disordered" evidence="12">
    <location>
        <begin position="16"/>
        <end position="42"/>
    </location>
</feature>
<dbReference type="SUPFAM" id="SSF56059">
    <property type="entry name" value="Glutathione synthetase ATP-binding domain-like"/>
    <property type="match status" value="1"/>
</dbReference>
<dbReference type="Gene3D" id="3.30.470.20">
    <property type="entry name" value="ATP-grasp fold, B domain"/>
    <property type="match status" value="1"/>
</dbReference>
<evidence type="ECO:0000256" key="9">
    <source>
        <dbReference type="ARBA" id="ARBA00023239"/>
    </source>
</evidence>
<gene>
    <name evidence="14" type="ordered locus">Bathy10g03620</name>
</gene>
<dbReference type="InterPro" id="IPR054350">
    <property type="entry name" value="PurT/PurK_preATP-grasp"/>
</dbReference>
<dbReference type="Gene3D" id="3.30.1490.20">
    <property type="entry name" value="ATP-grasp fold, A domain"/>
    <property type="match status" value="1"/>
</dbReference>
<dbReference type="InterPro" id="IPR040686">
    <property type="entry name" value="PurK_C"/>
</dbReference>
<comment type="pathway">
    <text evidence="2">Purine metabolism; IMP biosynthesis via de novo pathway; 5-amino-1-(5-phospho-D-ribosyl)imidazole-4-carboxylate from 5-amino-1-(5-phospho-D-ribosyl)imidazole (carboxylase route): step 1/1.</text>
</comment>
<keyword evidence="15" id="KW-1185">Reference proteome</keyword>
<dbReference type="EMBL" id="FO082269">
    <property type="protein sequence ID" value="CCO18390.1"/>
    <property type="molecule type" value="Genomic_DNA"/>
</dbReference>
<name>K8F0U5_9CHLO</name>
<evidence type="ECO:0000256" key="2">
    <source>
        <dbReference type="ARBA" id="ARBA00004747"/>
    </source>
</evidence>
<dbReference type="RefSeq" id="XP_007510857.1">
    <property type="nucleotide sequence ID" value="XM_007510795.1"/>
</dbReference>
<accession>K8F0U5</accession>
<dbReference type="Gene3D" id="3.40.50.20">
    <property type="match status" value="1"/>
</dbReference>
<keyword evidence="8 11" id="KW-0067">ATP-binding</keyword>
<evidence type="ECO:0000259" key="13">
    <source>
        <dbReference type="PROSITE" id="PS50975"/>
    </source>
</evidence>
<dbReference type="GO" id="GO:0006189">
    <property type="term" value="P:'de novo' IMP biosynthetic process"/>
    <property type="evidence" value="ECO:0007669"/>
    <property type="project" value="UniProtKB-UniPathway"/>
</dbReference>
<organism evidence="14 15">
    <name type="scientific">Bathycoccus prasinos</name>
    <dbReference type="NCBI Taxonomy" id="41875"/>
    <lineage>
        <taxon>Eukaryota</taxon>
        <taxon>Viridiplantae</taxon>
        <taxon>Chlorophyta</taxon>
        <taxon>Mamiellophyceae</taxon>
        <taxon>Mamiellales</taxon>
        <taxon>Bathycoccaceae</taxon>
        <taxon>Bathycoccus</taxon>
    </lineage>
</organism>
<dbReference type="AlphaFoldDB" id="K8F0U5"/>
<dbReference type="InterPro" id="IPR011054">
    <property type="entry name" value="Rudment_hybrid_motif"/>
</dbReference>
<dbReference type="EC" id="4.1.1.21" evidence="4"/>
<dbReference type="Pfam" id="PF00731">
    <property type="entry name" value="AIRC"/>
    <property type="match status" value="1"/>
</dbReference>
<keyword evidence="7" id="KW-0210">Decarboxylase</keyword>
<dbReference type="Pfam" id="PF17769">
    <property type="entry name" value="PurK_C"/>
    <property type="match status" value="1"/>
</dbReference>
<evidence type="ECO:0000256" key="4">
    <source>
        <dbReference type="ARBA" id="ARBA00012329"/>
    </source>
</evidence>
<dbReference type="Pfam" id="PF22660">
    <property type="entry name" value="RS_preATP-grasp-like"/>
    <property type="match status" value="1"/>
</dbReference>
<dbReference type="PANTHER" id="PTHR11609:SF5">
    <property type="entry name" value="PHOSPHORIBOSYLAMINOIMIDAZOLE CARBOXYLASE"/>
    <property type="match status" value="1"/>
</dbReference>
<dbReference type="HAMAP" id="MF_01928">
    <property type="entry name" value="PurK"/>
    <property type="match status" value="1"/>
</dbReference>
<dbReference type="InterPro" id="IPR003135">
    <property type="entry name" value="ATP-grasp_carboxylate-amine"/>
</dbReference>
<dbReference type="InterPro" id="IPR033747">
    <property type="entry name" value="PurE_ClassI"/>
</dbReference>
<dbReference type="Proteomes" id="UP000198341">
    <property type="component" value="Chromosome 10"/>
</dbReference>
<protein>
    <recommendedName>
        <fullName evidence="4">phosphoribosylaminoimidazole carboxylase</fullName>
        <ecNumber evidence="4">4.1.1.21</ecNumber>
    </recommendedName>
    <alternativeName>
        <fullName evidence="10">AIR carboxylase</fullName>
    </alternativeName>
</protein>
<dbReference type="NCBIfam" id="NF004679">
    <property type="entry name" value="PRK06019.1-5"/>
    <property type="match status" value="1"/>
</dbReference>
<keyword evidence="5 11" id="KW-0547">Nucleotide-binding</keyword>
<feature type="compositionally biased region" description="Low complexity" evidence="12">
    <location>
        <begin position="18"/>
        <end position="42"/>
    </location>
</feature>
<evidence type="ECO:0000313" key="15">
    <source>
        <dbReference type="Proteomes" id="UP000198341"/>
    </source>
</evidence>
<dbReference type="SMART" id="SM01001">
    <property type="entry name" value="AIRC"/>
    <property type="match status" value="1"/>
</dbReference>
<keyword evidence="9" id="KW-0456">Lyase</keyword>
<dbReference type="GeneID" id="19013437"/>
<dbReference type="Gene3D" id="3.40.50.1970">
    <property type="match status" value="1"/>
</dbReference>
<dbReference type="NCBIfam" id="TIGR01162">
    <property type="entry name" value="purE"/>
    <property type="match status" value="1"/>
</dbReference>
<dbReference type="InterPro" id="IPR011761">
    <property type="entry name" value="ATP-grasp"/>
</dbReference>
<dbReference type="InterPro" id="IPR016301">
    <property type="entry name" value="Ade2_fungi/plant"/>
</dbReference>
<dbReference type="SUPFAM" id="SSF52255">
    <property type="entry name" value="N5-CAIR mutase (phosphoribosylaminoimidazole carboxylase, PurE)"/>
    <property type="match status" value="1"/>
</dbReference>
<comment type="similarity">
    <text evidence="3">In the C-terminal section; belongs to the AIR carboxylase family. Class I subfamily.</text>
</comment>
<dbReference type="HAMAP" id="MF_01929">
    <property type="entry name" value="PurE_classI"/>
    <property type="match status" value="1"/>
</dbReference>
<evidence type="ECO:0000256" key="6">
    <source>
        <dbReference type="ARBA" id="ARBA00022755"/>
    </source>
</evidence>
<dbReference type="GO" id="GO:0004638">
    <property type="term" value="F:phosphoribosylaminoimidazole carboxylase activity"/>
    <property type="evidence" value="ECO:0007669"/>
    <property type="project" value="UniProtKB-EC"/>
</dbReference>
<dbReference type="InterPro" id="IPR000031">
    <property type="entry name" value="PurE_dom"/>
</dbReference>
<dbReference type="FunFam" id="3.30.470.20:FF:000037">
    <property type="entry name" value="Phosphoribosylaminoimidazole carboxylase, chloroplastic"/>
    <property type="match status" value="1"/>
</dbReference>